<dbReference type="PANTHER" id="PTHR22893:SF91">
    <property type="entry name" value="NADPH DEHYDROGENASE 2-RELATED"/>
    <property type="match status" value="1"/>
</dbReference>
<dbReference type="GO" id="GO:0010181">
    <property type="term" value="F:FMN binding"/>
    <property type="evidence" value="ECO:0007669"/>
    <property type="project" value="InterPro"/>
</dbReference>
<evidence type="ECO:0000256" key="4">
    <source>
        <dbReference type="SAM" id="MobiDB-lite"/>
    </source>
</evidence>
<proteinExistence type="inferred from homology"/>
<dbReference type="RefSeq" id="WP_089228150.1">
    <property type="nucleotide sequence ID" value="NZ_FZOF01000029.1"/>
</dbReference>
<feature type="region of interest" description="Disordered" evidence="4">
    <location>
        <begin position="328"/>
        <end position="355"/>
    </location>
</feature>
<dbReference type="AlphaFoldDB" id="A0A239MZG0"/>
<dbReference type="InterPro" id="IPR001155">
    <property type="entry name" value="OxRdtase_FMN_N"/>
</dbReference>
<dbReference type="OrthoDB" id="3169239at2"/>
<dbReference type="FunFam" id="3.20.20.70:FF:000059">
    <property type="entry name" value="N-ethylmaleimide reductase, FMN-linked"/>
    <property type="match status" value="1"/>
</dbReference>
<evidence type="ECO:0000256" key="2">
    <source>
        <dbReference type="ARBA" id="ARBA00005979"/>
    </source>
</evidence>
<name>A0A239MZG0_9ACTN</name>
<keyword evidence="7" id="KW-1185">Reference proteome</keyword>
<comment type="similarity">
    <text evidence="2">Belongs to the NADH:flavin oxidoreductase/NADH oxidase family.</text>
</comment>
<evidence type="ECO:0000313" key="7">
    <source>
        <dbReference type="Proteomes" id="UP000198280"/>
    </source>
</evidence>
<sequence>MTAPFEPLTIGETQVPHRIFMSPMTRNRATAEDGLATEAMVDYYVQRAGAAALIITEGTQPSRVGQGYNATPGLHSDEQVDAWRTVTDAVHAAGGTIFAQIMHSGRIGHRDLTGLVPVAPSAVRAPGVTYTAEGPKEHDVPRELTEEEILETIADHVAAARNAIAAGFDGVELHSASGYLLHQFLSDSVNLRTDRWGGSTENRIRFVVETVRAVAEAIGARRVGLRISPGITDQGIVENDPVELYTALLTALSDLPLAYVHTREQAGRDLTRKLRATWPGTLVLNPQYDDERPPHEAVDDVFTEGIADAVTLGRAFLANPDLVTRIKAQGPYNTPDPASYYGGDERGYTDYPVLA</sequence>
<evidence type="ECO:0000259" key="5">
    <source>
        <dbReference type="Pfam" id="PF00724"/>
    </source>
</evidence>
<evidence type="ECO:0000256" key="3">
    <source>
        <dbReference type="ARBA" id="ARBA00023002"/>
    </source>
</evidence>
<organism evidence="6 7">
    <name type="scientific">Actinacidiphila glaucinigra</name>
    <dbReference type="NCBI Taxonomy" id="235986"/>
    <lineage>
        <taxon>Bacteria</taxon>
        <taxon>Bacillati</taxon>
        <taxon>Actinomycetota</taxon>
        <taxon>Actinomycetes</taxon>
        <taxon>Kitasatosporales</taxon>
        <taxon>Streptomycetaceae</taxon>
        <taxon>Actinacidiphila</taxon>
    </lineage>
</organism>
<evidence type="ECO:0000256" key="1">
    <source>
        <dbReference type="ARBA" id="ARBA00001917"/>
    </source>
</evidence>
<feature type="domain" description="NADH:flavin oxidoreductase/NADH oxidase N-terminal" evidence="5">
    <location>
        <begin position="5"/>
        <end position="330"/>
    </location>
</feature>
<dbReference type="EMBL" id="FZOF01000029">
    <property type="protein sequence ID" value="SNT47544.1"/>
    <property type="molecule type" value="Genomic_DNA"/>
</dbReference>
<dbReference type="InterPro" id="IPR045247">
    <property type="entry name" value="Oye-like"/>
</dbReference>
<dbReference type="InterPro" id="IPR013785">
    <property type="entry name" value="Aldolase_TIM"/>
</dbReference>
<protein>
    <submittedName>
        <fullName evidence="6">N-ethylmaleimide reductase</fullName>
    </submittedName>
</protein>
<dbReference type="PANTHER" id="PTHR22893">
    <property type="entry name" value="NADH OXIDOREDUCTASE-RELATED"/>
    <property type="match status" value="1"/>
</dbReference>
<dbReference type="Proteomes" id="UP000198280">
    <property type="component" value="Unassembled WGS sequence"/>
</dbReference>
<evidence type="ECO:0000313" key="6">
    <source>
        <dbReference type="EMBL" id="SNT47544.1"/>
    </source>
</evidence>
<comment type="cofactor">
    <cofactor evidence="1">
        <name>FMN</name>
        <dbReference type="ChEBI" id="CHEBI:58210"/>
    </cofactor>
</comment>
<gene>
    <name evidence="6" type="ORF">SAMN05216252_12911</name>
</gene>
<dbReference type="Pfam" id="PF00724">
    <property type="entry name" value="Oxidored_FMN"/>
    <property type="match status" value="1"/>
</dbReference>
<dbReference type="SUPFAM" id="SSF51395">
    <property type="entry name" value="FMN-linked oxidoreductases"/>
    <property type="match status" value="1"/>
</dbReference>
<keyword evidence="3" id="KW-0560">Oxidoreductase</keyword>
<dbReference type="GO" id="GO:0005829">
    <property type="term" value="C:cytosol"/>
    <property type="evidence" value="ECO:0007669"/>
    <property type="project" value="UniProtKB-ARBA"/>
</dbReference>
<reference evidence="6 7" key="1">
    <citation type="submission" date="2017-06" db="EMBL/GenBank/DDBJ databases">
        <authorList>
            <person name="Kim H.J."/>
            <person name="Triplett B.A."/>
        </authorList>
    </citation>
    <scope>NUCLEOTIDE SEQUENCE [LARGE SCALE GENOMIC DNA]</scope>
    <source>
        <strain evidence="6 7">CGMCC 4.1858</strain>
    </source>
</reference>
<dbReference type="CDD" id="cd02933">
    <property type="entry name" value="OYE_like_FMN"/>
    <property type="match status" value="1"/>
</dbReference>
<dbReference type="Gene3D" id="3.20.20.70">
    <property type="entry name" value="Aldolase class I"/>
    <property type="match status" value="1"/>
</dbReference>
<accession>A0A239MZG0</accession>
<dbReference type="GO" id="GO:0016628">
    <property type="term" value="F:oxidoreductase activity, acting on the CH-CH group of donors, NAD or NADP as acceptor"/>
    <property type="evidence" value="ECO:0007669"/>
    <property type="project" value="UniProtKB-ARBA"/>
</dbReference>